<dbReference type="EMBL" id="KQ965746">
    <property type="protein sequence ID" value="KXS17514.1"/>
    <property type="molecule type" value="Genomic_DNA"/>
</dbReference>
<accession>A0A139ALS3</accession>
<gene>
    <name evidence="2" type="ORF">M427DRAFT_252997</name>
</gene>
<feature type="compositionally biased region" description="Basic and acidic residues" evidence="1">
    <location>
        <begin position="65"/>
        <end position="96"/>
    </location>
</feature>
<feature type="compositionally biased region" description="Basic and acidic residues" evidence="1">
    <location>
        <begin position="171"/>
        <end position="184"/>
    </location>
</feature>
<keyword evidence="3" id="KW-1185">Reference proteome</keyword>
<dbReference type="AlphaFoldDB" id="A0A139ALS3"/>
<evidence type="ECO:0000313" key="2">
    <source>
        <dbReference type="EMBL" id="KXS17514.1"/>
    </source>
</evidence>
<feature type="region of interest" description="Disordered" evidence="1">
    <location>
        <begin position="1"/>
        <end position="42"/>
    </location>
</feature>
<protein>
    <submittedName>
        <fullName evidence="2">Uncharacterized protein</fullName>
    </submittedName>
</protein>
<organism evidence="2 3">
    <name type="scientific">Gonapodya prolifera (strain JEL478)</name>
    <name type="common">Monoblepharis prolifera</name>
    <dbReference type="NCBI Taxonomy" id="1344416"/>
    <lineage>
        <taxon>Eukaryota</taxon>
        <taxon>Fungi</taxon>
        <taxon>Fungi incertae sedis</taxon>
        <taxon>Chytridiomycota</taxon>
        <taxon>Chytridiomycota incertae sedis</taxon>
        <taxon>Monoblepharidomycetes</taxon>
        <taxon>Monoblepharidales</taxon>
        <taxon>Gonapodyaceae</taxon>
        <taxon>Gonapodya</taxon>
    </lineage>
</organism>
<feature type="compositionally biased region" description="Basic and acidic residues" evidence="1">
    <location>
        <begin position="104"/>
        <end position="139"/>
    </location>
</feature>
<sequence>MWPSADASLPENGGVFGQGFFPDENRPPTPPPSSAFAHAPLSPGTVARIEQSRLQALARLEARKAARLAEDEERRRREAEEEAAMRADEEATRAMGDDDDMRADEEAAREMEAAMRADEEAARDVEAAMRVDEEERRQDGGAGGHRAGHGDASLPGSHHPVPNDTSAAMKRAREALARGEHVSPDDMMQLMMADDDVDGGNAGATSGEWDAVGKLGSKAPMDEDEMFM</sequence>
<dbReference type="Proteomes" id="UP000070544">
    <property type="component" value="Unassembled WGS sequence"/>
</dbReference>
<evidence type="ECO:0000313" key="3">
    <source>
        <dbReference type="Proteomes" id="UP000070544"/>
    </source>
</evidence>
<feature type="region of interest" description="Disordered" evidence="1">
    <location>
        <begin position="65"/>
        <end position="228"/>
    </location>
</feature>
<name>A0A139ALS3_GONPJ</name>
<reference evidence="2 3" key="1">
    <citation type="journal article" date="2015" name="Genome Biol. Evol.">
        <title>Phylogenomic analyses indicate that early fungi evolved digesting cell walls of algal ancestors of land plants.</title>
        <authorList>
            <person name="Chang Y."/>
            <person name="Wang S."/>
            <person name="Sekimoto S."/>
            <person name="Aerts A.L."/>
            <person name="Choi C."/>
            <person name="Clum A."/>
            <person name="LaButti K.M."/>
            <person name="Lindquist E.A."/>
            <person name="Yee Ngan C."/>
            <person name="Ohm R.A."/>
            <person name="Salamov A.A."/>
            <person name="Grigoriev I.V."/>
            <person name="Spatafora J.W."/>
            <person name="Berbee M.L."/>
        </authorList>
    </citation>
    <scope>NUCLEOTIDE SEQUENCE [LARGE SCALE GENOMIC DNA]</scope>
    <source>
        <strain evidence="2 3">JEL478</strain>
    </source>
</reference>
<proteinExistence type="predicted"/>
<evidence type="ECO:0000256" key="1">
    <source>
        <dbReference type="SAM" id="MobiDB-lite"/>
    </source>
</evidence>